<keyword evidence="7" id="KW-0479">Metal-binding</keyword>
<name>A0ABT0ZYF2_9PSEU</name>
<evidence type="ECO:0000256" key="10">
    <source>
        <dbReference type="ARBA" id="ARBA00023049"/>
    </source>
</evidence>
<dbReference type="PANTHER" id="PTHR11533:SF297">
    <property type="entry name" value="AMINOPEPTIDASE N"/>
    <property type="match status" value="1"/>
</dbReference>
<dbReference type="EMBL" id="JAGSOV010000024">
    <property type="protein sequence ID" value="MCO1655767.1"/>
    <property type="molecule type" value="Genomic_DNA"/>
</dbReference>
<keyword evidence="6" id="KW-0645">Protease</keyword>
<feature type="signal peptide" evidence="13">
    <location>
        <begin position="1"/>
        <end position="29"/>
    </location>
</feature>
<dbReference type="Proteomes" id="UP001165283">
    <property type="component" value="Unassembled WGS sequence"/>
</dbReference>
<feature type="domain" description="Aminopeptidase N-like N-terminal" evidence="15">
    <location>
        <begin position="56"/>
        <end position="226"/>
    </location>
</feature>
<comment type="caution">
    <text evidence="16">The sequence shown here is derived from an EMBL/GenBank/DDBJ whole genome shotgun (WGS) entry which is preliminary data.</text>
</comment>
<gene>
    <name evidence="16" type="ORF">KDL28_11960</name>
</gene>
<evidence type="ECO:0000256" key="5">
    <source>
        <dbReference type="ARBA" id="ARBA00015611"/>
    </source>
</evidence>
<reference evidence="16" key="1">
    <citation type="submission" date="2021-04" db="EMBL/GenBank/DDBJ databases">
        <title>Pseudonocardia sp. nov., isolated from sandy soil of mangrove forest.</title>
        <authorList>
            <person name="Zan Z."/>
            <person name="Huang R."/>
            <person name="Liu W."/>
        </authorList>
    </citation>
    <scope>NUCLEOTIDE SEQUENCE</scope>
    <source>
        <strain evidence="16">S2-4</strain>
    </source>
</reference>
<evidence type="ECO:0000256" key="6">
    <source>
        <dbReference type="ARBA" id="ARBA00022670"/>
    </source>
</evidence>
<accession>A0ABT0ZYF2</accession>
<evidence type="ECO:0000256" key="4">
    <source>
        <dbReference type="ARBA" id="ARBA00012564"/>
    </source>
</evidence>
<evidence type="ECO:0000256" key="9">
    <source>
        <dbReference type="ARBA" id="ARBA00022833"/>
    </source>
</evidence>
<dbReference type="InterPro" id="IPR027268">
    <property type="entry name" value="Peptidase_M4/M1_CTD_sf"/>
</dbReference>
<evidence type="ECO:0000313" key="17">
    <source>
        <dbReference type="Proteomes" id="UP001165283"/>
    </source>
</evidence>
<evidence type="ECO:0000256" key="13">
    <source>
        <dbReference type="SAM" id="SignalP"/>
    </source>
</evidence>
<dbReference type="Pfam" id="PF01433">
    <property type="entry name" value="Peptidase_M1"/>
    <property type="match status" value="1"/>
</dbReference>
<dbReference type="Gene3D" id="2.60.40.1730">
    <property type="entry name" value="tricorn interacting facor f3 domain"/>
    <property type="match status" value="1"/>
</dbReference>
<dbReference type="PRINTS" id="PR00756">
    <property type="entry name" value="ALADIPTASE"/>
</dbReference>
<evidence type="ECO:0000256" key="2">
    <source>
        <dbReference type="ARBA" id="ARBA00001947"/>
    </source>
</evidence>
<dbReference type="PANTHER" id="PTHR11533">
    <property type="entry name" value="PROTEASE M1 ZINC METALLOPROTEASE"/>
    <property type="match status" value="1"/>
</dbReference>
<keyword evidence="8" id="KW-0378">Hydrolase</keyword>
<dbReference type="InterPro" id="IPR045357">
    <property type="entry name" value="Aminopeptidase_N-like_N"/>
</dbReference>
<dbReference type="InterPro" id="IPR014782">
    <property type="entry name" value="Peptidase_M1_dom"/>
</dbReference>
<dbReference type="SUPFAM" id="SSF63737">
    <property type="entry name" value="Leukotriene A4 hydrolase N-terminal domain"/>
    <property type="match status" value="1"/>
</dbReference>
<comment type="similarity">
    <text evidence="3">Belongs to the peptidase M1 family.</text>
</comment>
<dbReference type="InterPro" id="IPR001930">
    <property type="entry name" value="Peptidase_M1"/>
</dbReference>
<evidence type="ECO:0000256" key="3">
    <source>
        <dbReference type="ARBA" id="ARBA00010136"/>
    </source>
</evidence>
<dbReference type="CDD" id="cd09603">
    <property type="entry name" value="M1_APN_like"/>
    <property type="match status" value="1"/>
</dbReference>
<evidence type="ECO:0000259" key="14">
    <source>
        <dbReference type="Pfam" id="PF01433"/>
    </source>
</evidence>
<comment type="cofactor">
    <cofactor evidence="2">
        <name>Zn(2+)</name>
        <dbReference type="ChEBI" id="CHEBI:29105"/>
    </cofactor>
</comment>
<proteinExistence type="inferred from homology"/>
<evidence type="ECO:0000313" key="16">
    <source>
        <dbReference type="EMBL" id="MCO1655767.1"/>
    </source>
</evidence>
<evidence type="ECO:0000256" key="11">
    <source>
        <dbReference type="ARBA" id="ARBA00029811"/>
    </source>
</evidence>
<feature type="domain" description="Peptidase M1 membrane alanine aminopeptidase" evidence="14">
    <location>
        <begin position="313"/>
        <end position="455"/>
    </location>
</feature>
<evidence type="ECO:0000256" key="8">
    <source>
        <dbReference type="ARBA" id="ARBA00022801"/>
    </source>
</evidence>
<evidence type="ECO:0000256" key="12">
    <source>
        <dbReference type="ARBA" id="ARBA00031533"/>
    </source>
</evidence>
<dbReference type="SUPFAM" id="SSF55486">
    <property type="entry name" value="Metalloproteases ('zincins'), catalytic domain"/>
    <property type="match status" value="1"/>
</dbReference>
<keyword evidence="9" id="KW-0862">Zinc</keyword>
<feature type="chain" id="PRO_5045957864" description="Aminopeptidase N" evidence="13">
    <location>
        <begin position="30"/>
        <end position="468"/>
    </location>
</feature>
<dbReference type="Gene3D" id="1.10.390.10">
    <property type="entry name" value="Neutral Protease Domain 2"/>
    <property type="match status" value="1"/>
</dbReference>
<dbReference type="EC" id="3.4.11.2" evidence="4"/>
<keyword evidence="10" id="KW-0482">Metalloprotease</keyword>
<evidence type="ECO:0000256" key="7">
    <source>
        <dbReference type="ARBA" id="ARBA00022723"/>
    </source>
</evidence>
<organism evidence="16 17">
    <name type="scientific">Pseudonocardia humida</name>
    <dbReference type="NCBI Taxonomy" id="2800819"/>
    <lineage>
        <taxon>Bacteria</taxon>
        <taxon>Bacillati</taxon>
        <taxon>Actinomycetota</taxon>
        <taxon>Actinomycetes</taxon>
        <taxon>Pseudonocardiales</taxon>
        <taxon>Pseudonocardiaceae</taxon>
        <taxon>Pseudonocardia</taxon>
    </lineage>
</organism>
<dbReference type="InterPro" id="IPR042097">
    <property type="entry name" value="Aminopeptidase_N-like_N_sf"/>
</dbReference>
<protein>
    <recommendedName>
        <fullName evidence="5">Aminopeptidase N</fullName>
        <ecNumber evidence="4">3.4.11.2</ecNumber>
    </recommendedName>
    <alternativeName>
        <fullName evidence="11">Alanine aminopeptidase</fullName>
    </alternativeName>
    <alternativeName>
        <fullName evidence="12">Lysyl aminopeptidase</fullName>
    </alternativeName>
</protein>
<comment type="catalytic activity">
    <reaction evidence="1">
        <text>Release of an N-terminal amino acid, Xaa-|-Yaa- from a peptide, amide or arylamide. Xaa is preferably Ala, but may be most amino acids including Pro (slow action). When a terminal hydrophobic residue is followed by a prolyl residue, the two may be released as an intact Xaa-Pro dipeptide.</text>
        <dbReference type="EC" id="3.4.11.2"/>
    </reaction>
</comment>
<dbReference type="RefSeq" id="WP_252437860.1">
    <property type="nucleotide sequence ID" value="NZ_JAGSOV010000024.1"/>
</dbReference>
<dbReference type="Pfam" id="PF17900">
    <property type="entry name" value="Peptidase_M1_N"/>
    <property type="match status" value="1"/>
</dbReference>
<evidence type="ECO:0000256" key="1">
    <source>
        <dbReference type="ARBA" id="ARBA00000098"/>
    </source>
</evidence>
<sequence length="468" mass="49348">MRLRARIATLLGTSVLVLAAGAVPVAAQAGPPVEGSTGGGDPYFPAAGNGGYDVAHYDLDLSYTPQTRALTAHADITATATAGLRSFSLDLRALEVTSVTVDGTPAAHTHGSGELVVTPAEPLESGAEFVVGVDYGGTTGRPEDATGALYGWVSFDDGAFVANEPEGASTWFPVNDTPVDKATYSFEIDVPEGTAAIANGLPGEPTTAEGRTTYTWEADDPQASYLATASTGDYLLTEDTGPGGLPIVNAVDADLDQAAAAAVLATQPAMIEYFESVFGPYPFGSYGAIVDDDEEPGYALETQTRPIYSGVPTESTVAHELAHQWFGNKVTPALWEDIWLNEGFATYAEWLWAQNTGGPTPQQQFDEAFAVPADDPFWTVPPADPGAPNLFDAAVYNRGAMALQALRVTIGDDAFAQVLRQWADRDELTPVRTDDLRELAEEISGQDLEALFQAWLRTPAKPAAPTPA</sequence>
<dbReference type="InterPro" id="IPR050344">
    <property type="entry name" value="Peptidase_M1_aminopeptidases"/>
</dbReference>
<keyword evidence="13" id="KW-0732">Signal</keyword>
<keyword evidence="17" id="KW-1185">Reference proteome</keyword>
<evidence type="ECO:0000259" key="15">
    <source>
        <dbReference type="Pfam" id="PF17900"/>
    </source>
</evidence>